<comment type="caution">
    <text evidence="1">The sequence shown here is derived from an EMBL/GenBank/DDBJ whole genome shotgun (WGS) entry which is preliminary data.</text>
</comment>
<name>A0ABU2A3V6_9BURK</name>
<gene>
    <name evidence="1" type="ORF">J2X21_000957</name>
</gene>
<dbReference type="EMBL" id="JAVDXV010000002">
    <property type="protein sequence ID" value="MDR7331831.1"/>
    <property type="molecule type" value="Genomic_DNA"/>
</dbReference>
<proteinExistence type="predicted"/>
<sequence>MPRPLQLQRLTPVADTVAGLRAAVAIQRPVADS</sequence>
<protein>
    <submittedName>
        <fullName evidence="1">Uncharacterized protein</fullName>
    </submittedName>
</protein>
<evidence type="ECO:0000313" key="2">
    <source>
        <dbReference type="Proteomes" id="UP001180825"/>
    </source>
</evidence>
<organism evidence="1 2">
    <name type="scientific">Roseateles asaccharophilus</name>
    <dbReference type="NCBI Taxonomy" id="582607"/>
    <lineage>
        <taxon>Bacteria</taxon>
        <taxon>Pseudomonadati</taxon>
        <taxon>Pseudomonadota</taxon>
        <taxon>Betaproteobacteria</taxon>
        <taxon>Burkholderiales</taxon>
        <taxon>Sphaerotilaceae</taxon>
        <taxon>Roseateles</taxon>
    </lineage>
</organism>
<accession>A0ABU2A3V6</accession>
<reference evidence="1 2" key="1">
    <citation type="submission" date="2023-07" db="EMBL/GenBank/DDBJ databases">
        <title>Sorghum-associated microbial communities from plants grown in Nebraska, USA.</title>
        <authorList>
            <person name="Schachtman D."/>
        </authorList>
    </citation>
    <scope>NUCLEOTIDE SEQUENCE [LARGE SCALE GENOMIC DNA]</scope>
    <source>
        <strain evidence="1 2">BE316</strain>
    </source>
</reference>
<keyword evidence="2" id="KW-1185">Reference proteome</keyword>
<evidence type="ECO:0000313" key="1">
    <source>
        <dbReference type="EMBL" id="MDR7331831.1"/>
    </source>
</evidence>
<dbReference type="Proteomes" id="UP001180825">
    <property type="component" value="Unassembled WGS sequence"/>
</dbReference>